<dbReference type="AlphaFoldDB" id="A0AAN8KE57"/>
<accession>A0AAN8KE57</accession>
<evidence type="ECO:0000313" key="3">
    <source>
        <dbReference type="Proteomes" id="UP001347796"/>
    </source>
</evidence>
<comment type="cofactor">
    <cofactor evidence="1">
        <name>Fe cation</name>
        <dbReference type="ChEBI" id="CHEBI:24875"/>
    </cofactor>
</comment>
<dbReference type="InterPro" id="IPR008775">
    <property type="entry name" value="Phytyl_CoA_dOase-like"/>
</dbReference>
<evidence type="ECO:0000256" key="1">
    <source>
        <dbReference type="ARBA" id="ARBA00001962"/>
    </source>
</evidence>
<protein>
    <submittedName>
        <fullName evidence="2">Uncharacterized protein</fullName>
    </submittedName>
</protein>
<keyword evidence="3" id="KW-1185">Reference proteome</keyword>
<evidence type="ECO:0000313" key="2">
    <source>
        <dbReference type="EMBL" id="KAK6196275.1"/>
    </source>
</evidence>
<dbReference type="PANTHER" id="PTHR20883:SF14">
    <property type="entry name" value="PHYTANOYL-COA DIOXYGENASE"/>
    <property type="match status" value="1"/>
</dbReference>
<name>A0AAN8KE57_PATCE</name>
<reference evidence="2 3" key="1">
    <citation type="submission" date="2024-01" db="EMBL/GenBank/DDBJ databases">
        <title>The genome of the rayed Mediterranean limpet Patella caerulea (Linnaeus, 1758).</title>
        <authorList>
            <person name="Anh-Thu Weber A."/>
            <person name="Halstead-Nussloch G."/>
        </authorList>
    </citation>
    <scope>NUCLEOTIDE SEQUENCE [LARGE SCALE GENOMIC DNA]</scope>
    <source>
        <strain evidence="2">AATW-2023a</strain>
        <tissue evidence="2">Whole specimen</tissue>
    </source>
</reference>
<comment type="caution">
    <text evidence="2">The sequence shown here is derived from an EMBL/GenBank/DDBJ whole genome shotgun (WGS) entry which is preliminary data.</text>
</comment>
<gene>
    <name evidence="2" type="ORF">SNE40_001528</name>
</gene>
<dbReference type="Proteomes" id="UP001347796">
    <property type="component" value="Unassembled WGS sequence"/>
</dbReference>
<dbReference type="SUPFAM" id="SSF51197">
    <property type="entry name" value="Clavaminate synthase-like"/>
    <property type="match status" value="1"/>
</dbReference>
<proteinExistence type="predicted"/>
<sequence length="388" mass="45347">MNFEDKTTGTCITHIIFCKKIAPLTLDMTEKTKFLGLIDQAYPDVFNLCPPDVEERKSGQLPYSEIQKFYEEGYIVVKDFFTPEELEPCRQSIESMVEQLAQKLYKAGKIKHLYSEYGLFQRLTKLEEEYPGSNILLFKYQKIPKSFRNIWSNDRMLNLLEQILGPDVAGHPTWNLRTKTPKSEAVNIPWHQDSGYFSWESYDHLIATAWIPFLDAVPENGCMQMAKNGHKSGKVAKHTCCVGPTWYIQLEEEEMAKTLGVDLEKDVKIEPVPYGGFILFHNLTPHRSLINVSNDIRWSVDLRWQSPHYDMGFYNIGDGIVFRSKNDRQLKPDWDKFLSVDRKVMWQKTHMVDYDPNDEFDSRLTGPWIGKWEIVNHNRHTQAFKFTQ</sequence>
<dbReference type="Pfam" id="PF05721">
    <property type="entry name" value="PhyH"/>
    <property type="match status" value="1"/>
</dbReference>
<dbReference type="PANTHER" id="PTHR20883">
    <property type="entry name" value="PHYTANOYL-COA DIOXYGENASE DOMAIN CONTAINING 1"/>
    <property type="match status" value="1"/>
</dbReference>
<dbReference type="Gene3D" id="2.60.120.620">
    <property type="entry name" value="q2cbj1_9rhob like domain"/>
    <property type="match status" value="1"/>
</dbReference>
<dbReference type="EMBL" id="JAZGQO010000001">
    <property type="protein sequence ID" value="KAK6196275.1"/>
    <property type="molecule type" value="Genomic_DNA"/>
</dbReference>
<organism evidence="2 3">
    <name type="scientific">Patella caerulea</name>
    <name type="common">Rayed Mediterranean limpet</name>
    <dbReference type="NCBI Taxonomy" id="87958"/>
    <lineage>
        <taxon>Eukaryota</taxon>
        <taxon>Metazoa</taxon>
        <taxon>Spiralia</taxon>
        <taxon>Lophotrochozoa</taxon>
        <taxon>Mollusca</taxon>
        <taxon>Gastropoda</taxon>
        <taxon>Patellogastropoda</taxon>
        <taxon>Patelloidea</taxon>
        <taxon>Patellidae</taxon>
        <taxon>Patella</taxon>
    </lineage>
</organism>